<evidence type="ECO:0000256" key="9">
    <source>
        <dbReference type="PROSITE-ProRule" id="PRU00283"/>
    </source>
</evidence>
<dbReference type="GO" id="GO:0003777">
    <property type="term" value="F:microtubule motor activity"/>
    <property type="evidence" value="ECO:0007669"/>
    <property type="project" value="InterPro"/>
</dbReference>
<dbReference type="EnsemblMetazoa" id="AMIN010040-RA">
    <property type="protein sequence ID" value="AMIN010040-PA"/>
    <property type="gene ID" value="AMIN010040"/>
</dbReference>
<evidence type="ECO:0000313" key="13">
    <source>
        <dbReference type="EnsemblMetazoa" id="AMIN010040-PA"/>
    </source>
</evidence>
<evidence type="ECO:0000256" key="8">
    <source>
        <dbReference type="ARBA" id="ARBA00060769"/>
    </source>
</evidence>
<dbReference type="InterPro" id="IPR027640">
    <property type="entry name" value="Kinesin-like_fam"/>
</dbReference>
<dbReference type="Pfam" id="PF10213">
    <property type="entry name" value="MRP-S28"/>
    <property type="match status" value="1"/>
</dbReference>
<dbReference type="CDD" id="cd01370">
    <property type="entry name" value="KISc_KIP3_like"/>
    <property type="match status" value="1"/>
</dbReference>
<dbReference type="SUPFAM" id="SSF52540">
    <property type="entry name" value="P-loop containing nucleoside triphosphate hydrolases"/>
    <property type="match status" value="1"/>
</dbReference>
<evidence type="ECO:0000256" key="6">
    <source>
        <dbReference type="ARBA" id="ARBA00023175"/>
    </source>
</evidence>
<reference evidence="14" key="1">
    <citation type="submission" date="2013-03" db="EMBL/GenBank/DDBJ databases">
        <title>The Genome Sequence of Anopheles minimus MINIMUS1.</title>
        <authorList>
            <consortium name="The Broad Institute Genomics Platform"/>
            <person name="Neafsey D.E."/>
            <person name="Walton C."/>
            <person name="Walker B."/>
            <person name="Young S.K."/>
            <person name="Zeng Q."/>
            <person name="Gargeya S."/>
            <person name="Fitzgerald M."/>
            <person name="Haas B."/>
            <person name="Abouelleil A."/>
            <person name="Allen A.W."/>
            <person name="Alvarado L."/>
            <person name="Arachchi H.M."/>
            <person name="Berlin A.M."/>
            <person name="Chapman S.B."/>
            <person name="Gainer-Dewar J."/>
            <person name="Goldberg J."/>
            <person name="Griggs A."/>
            <person name="Gujja S."/>
            <person name="Hansen M."/>
            <person name="Howarth C."/>
            <person name="Imamovic A."/>
            <person name="Ireland A."/>
            <person name="Larimer J."/>
            <person name="McCowan C."/>
            <person name="Murphy C."/>
            <person name="Pearson M."/>
            <person name="Poon T.W."/>
            <person name="Priest M."/>
            <person name="Roberts A."/>
            <person name="Saif S."/>
            <person name="Shea T."/>
            <person name="Sisk P."/>
            <person name="Sykes S."/>
            <person name="Wortman J."/>
            <person name="Nusbaum C."/>
            <person name="Birren B."/>
        </authorList>
    </citation>
    <scope>NUCLEOTIDE SEQUENCE [LARGE SCALE GENOMIC DNA]</scope>
    <source>
        <strain evidence="14">MINIMUS1</strain>
    </source>
</reference>
<proteinExistence type="inferred from homology"/>
<dbReference type="STRING" id="112268.A0A182WI36"/>
<dbReference type="GO" id="GO:0007018">
    <property type="term" value="P:microtubule-based movement"/>
    <property type="evidence" value="ECO:0007669"/>
    <property type="project" value="InterPro"/>
</dbReference>
<feature type="region of interest" description="Disordered" evidence="11">
    <location>
        <begin position="722"/>
        <end position="750"/>
    </location>
</feature>
<dbReference type="PANTHER" id="PTHR47968">
    <property type="entry name" value="CENTROMERE PROTEIN E"/>
    <property type="match status" value="1"/>
</dbReference>
<dbReference type="GO" id="GO:0008017">
    <property type="term" value="F:microtubule binding"/>
    <property type="evidence" value="ECO:0007669"/>
    <property type="project" value="InterPro"/>
</dbReference>
<dbReference type="GO" id="GO:0005874">
    <property type="term" value="C:microtubule"/>
    <property type="evidence" value="ECO:0007669"/>
    <property type="project" value="UniProtKB-KW"/>
</dbReference>
<feature type="region of interest" description="Disordered" evidence="11">
    <location>
        <begin position="677"/>
        <end position="703"/>
    </location>
</feature>
<comment type="similarity">
    <text evidence="8">Belongs to the TRAFAC class myosin-kinesin ATPase superfamily. Kinesin family. KIN-8 subfamily.</text>
</comment>
<dbReference type="AlphaFoldDB" id="A0A182WI36"/>
<feature type="coiled-coil region" evidence="10">
    <location>
        <begin position="360"/>
        <end position="394"/>
    </location>
</feature>
<keyword evidence="3 9" id="KW-0547">Nucleotide-binding</keyword>
<dbReference type="Gene3D" id="3.40.850.10">
    <property type="entry name" value="Kinesin motor domain"/>
    <property type="match status" value="1"/>
</dbReference>
<feature type="region of interest" description="Disordered" evidence="11">
    <location>
        <begin position="827"/>
        <end position="850"/>
    </location>
</feature>
<keyword evidence="2" id="KW-0493">Microtubule</keyword>
<dbReference type="PRINTS" id="PR00380">
    <property type="entry name" value="KINESINHEAVY"/>
</dbReference>
<evidence type="ECO:0000256" key="1">
    <source>
        <dbReference type="ARBA" id="ARBA00004245"/>
    </source>
</evidence>
<organism evidence="13 14">
    <name type="scientific">Anopheles minimus</name>
    <dbReference type="NCBI Taxonomy" id="112268"/>
    <lineage>
        <taxon>Eukaryota</taxon>
        <taxon>Metazoa</taxon>
        <taxon>Ecdysozoa</taxon>
        <taxon>Arthropoda</taxon>
        <taxon>Hexapoda</taxon>
        <taxon>Insecta</taxon>
        <taxon>Pterygota</taxon>
        <taxon>Neoptera</taxon>
        <taxon>Endopterygota</taxon>
        <taxon>Diptera</taxon>
        <taxon>Nematocera</taxon>
        <taxon>Culicoidea</taxon>
        <taxon>Culicidae</taxon>
        <taxon>Anophelinae</taxon>
        <taxon>Anopheles</taxon>
    </lineage>
</organism>
<evidence type="ECO:0000256" key="11">
    <source>
        <dbReference type="SAM" id="MobiDB-lite"/>
    </source>
</evidence>
<keyword evidence="7" id="KW-0963">Cytoplasm</keyword>
<dbReference type="Proteomes" id="UP000075920">
    <property type="component" value="Unassembled WGS sequence"/>
</dbReference>
<feature type="coiled-coil region" evidence="10">
    <location>
        <begin position="463"/>
        <end position="490"/>
    </location>
</feature>
<evidence type="ECO:0000256" key="2">
    <source>
        <dbReference type="ARBA" id="ARBA00022701"/>
    </source>
</evidence>
<keyword evidence="6 9" id="KW-0505">Motor protein</keyword>
<dbReference type="PANTHER" id="PTHR47968:SF65">
    <property type="entry name" value="KINESIN MOTOR DOMAIN-CONTAINING PROTEIN"/>
    <property type="match status" value="1"/>
</dbReference>
<dbReference type="InterPro" id="IPR001752">
    <property type="entry name" value="Kinesin_motor_dom"/>
</dbReference>
<evidence type="ECO:0000256" key="4">
    <source>
        <dbReference type="ARBA" id="ARBA00022840"/>
    </source>
</evidence>
<protein>
    <recommendedName>
        <fullName evidence="12">Kinesin motor domain-containing protein</fullName>
    </recommendedName>
</protein>
<feature type="domain" description="Kinesin motor" evidence="12">
    <location>
        <begin position="7"/>
        <end position="345"/>
    </location>
</feature>
<feature type="binding site" evidence="9">
    <location>
        <begin position="110"/>
        <end position="117"/>
    </location>
    <ligand>
        <name>ATP</name>
        <dbReference type="ChEBI" id="CHEBI:30616"/>
    </ligand>
</feature>
<dbReference type="Pfam" id="PF00225">
    <property type="entry name" value="Kinesin"/>
    <property type="match status" value="1"/>
</dbReference>
<dbReference type="InterPro" id="IPR036961">
    <property type="entry name" value="Kinesin_motor_dom_sf"/>
</dbReference>
<keyword evidence="7" id="KW-0206">Cytoskeleton</keyword>
<evidence type="ECO:0000256" key="7">
    <source>
        <dbReference type="ARBA" id="ARBA00023212"/>
    </source>
</evidence>
<dbReference type="PROSITE" id="PS50067">
    <property type="entry name" value="KINESIN_MOTOR_2"/>
    <property type="match status" value="1"/>
</dbReference>
<name>A0A182WI36_9DIPT</name>
<keyword evidence="5 10" id="KW-0175">Coiled coil</keyword>
<dbReference type="SMART" id="SM00129">
    <property type="entry name" value="KISc"/>
    <property type="match status" value="1"/>
</dbReference>
<dbReference type="GO" id="GO:0005524">
    <property type="term" value="F:ATP binding"/>
    <property type="evidence" value="ECO:0007669"/>
    <property type="project" value="UniProtKB-UniRule"/>
</dbReference>
<evidence type="ECO:0000313" key="14">
    <source>
        <dbReference type="Proteomes" id="UP000075920"/>
    </source>
</evidence>
<dbReference type="VEuPathDB" id="VectorBase:AMIN010040"/>
<dbReference type="InterPro" id="IPR019349">
    <property type="entry name" value="Ribosomal_mS35_mit"/>
</dbReference>
<evidence type="ECO:0000256" key="10">
    <source>
        <dbReference type="SAM" id="Coils"/>
    </source>
</evidence>
<evidence type="ECO:0000259" key="12">
    <source>
        <dbReference type="PROSITE" id="PS50067"/>
    </source>
</evidence>
<dbReference type="InterPro" id="IPR027417">
    <property type="entry name" value="P-loop_NTPase"/>
</dbReference>
<keyword evidence="14" id="KW-1185">Reference proteome</keyword>
<evidence type="ECO:0000256" key="3">
    <source>
        <dbReference type="ARBA" id="ARBA00022741"/>
    </source>
</evidence>
<keyword evidence="4 9" id="KW-0067">ATP-binding</keyword>
<reference evidence="13" key="2">
    <citation type="submission" date="2020-05" db="UniProtKB">
        <authorList>
            <consortium name="EnsemblMetazoa"/>
        </authorList>
    </citation>
    <scope>IDENTIFICATION</scope>
    <source>
        <strain evidence="13">MINIMUS1</strain>
    </source>
</reference>
<evidence type="ECO:0000256" key="5">
    <source>
        <dbReference type="ARBA" id="ARBA00023054"/>
    </source>
</evidence>
<feature type="region of interest" description="Disordered" evidence="11">
    <location>
        <begin position="623"/>
        <end position="665"/>
    </location>
</feature>
<comment type="subcellular location">
    <subcellularLocation>
        <location evidence="1">Cytoplasm</location>
        <location evidence="1">Cytoskeleton</location>
    </subcellularLocation>
</comment>
<dbReference type="FunFam" id="3.40.850.10:FF:000054">
    <property type="entry name" value="Kinesin-like protein"/>
    <property type="match status" value="1"/>
</dbReference>
<sequence length="1126" mass="127042">MTADSRKIRVAVRVRPFNEQELEKNPRNIIKVLDKSTLMFDPDEDEDEFFFHGVKQTHRDITKRVKKKLTMEYDDVFDNTATNNDIYEVCMKPLVQSVMNGYNCSVFVYGATGAGKTHTMLGSMDCPGITFLTMKELFRQIESCSELRKFDIGISYLEVYNELVMNLLNKSGPLKLREDTNGVVVSGLVLRQIHNATELLDLLALGNRNRTQHPTDANAESSRSHAIFQVHIRMVEKKTGQKRTVKLSMIDLAGSERAASTKGIGIRFKEGANINKSLLALGNCINKLADGLKHIPYRDSNLTRILKDSLGGNCQTLMIANISPSSLTYDDTYNTLKYASRAKKIRTTVRQNIVPSNVPKEFLVKKVNEQAEEIERLKAKVADLEDQLQKKAQTVVETPVLNEPLMNTWISRIDSCYASMREALERLIALKSKEKLINMRDIAKLEASIDRCGKQVANQQGDKSRWRERLRHARRNRNALREEVMQSELATVLKGYLSGKDAEIEAITSTLWKDHVLQMSFTYDQENKLWQNIMMLSGDIIQQNYLLLRSMDRLDNVTMEKLKRLVKLNQRQRGVTFFDDECHPDRNDIDLSSNSIDDIANLSDCSEDAVDFPAENVTTLTNVGSGTTNKRAKLNDGSESESEPYSSSVQDSEMENSVDRNVFKKPKTVSRTISFKTSAAGSLARPPISRRTPTKQPKLTASAGMVASQRLKVPRLVVSNTLGSSASTRQPKLPGFGENKSDTSDESNGIGSIANSTFDIATVKDSETESLFSNVLVESNVDPHVLDKVLRRASMKGGKMTLSEDGARTGIEEEEFRVLNLKQTKSQRVARRKAARPDVPPPRSQQMATDQDWGAVWPGPRSFNPSTVPLPIRQGYVTKRNQMAPGKFANAELMKIPNFLHLTPPVIKRQCEALKQFCTPWPKGLETEEKMRAHFPMTCVTSDYCHALPTIRNPLSRIVTVQLQLGSLQLDRHAKDKLLRLVGERYNPETDLLTIVTDRCPLKKQNYDYAIYLLTALYHESNTVEPWEATKSEADMEYFDFETSRSKRNAEATLNWNRKEGESGWLQVPEAYANAVSRLFNEGENEYNLTKYKEQTLALLGLGTEAKYISSMDCLDCNCSYSCIPS</sequence>
<accession>A0A182WI36</accession>